<reference evidence="3 4" key="1">
    <citation type="journal article" date="2020" name="Nat. Commun.">
        <title>Genome of Tripterygium wilfordii and identification of cytochrome P450 involved in triptolide biosynthesis.</title>
        <authorList>
            <person name="Tu L."/>
            <person name="Su P."/>
            <person name="Zhang Z."/>
            <person name="Gao L."/>
            <person name="Wang J."/>
            <person name="Hu T."/>
            <person name="Zhou J."/>
            <person name="Zhang Y."/>
            <person name="Zhao Y."/>
            <person name="Liu Y."/>
            <person name="Song Y."/>
            <person name="Tong Y."/>
            <person name="Lu Y."/>
            <person name="Yang J."/>
            <person name="Xu C."/>
            <person name="Jia M."/>
            <person name="Peters R.J."/>
            <person name="Huang L."/>
            <person name="Gao W."/>
        </authorList>
    </citation>
    <scope>NUCLEOTIDE SEQUENCE [LARGE SCALE GENOMIC DNA]</scope>
    <source>
        <strain evidence="4">cv. XIE 37</strain>
        <tissue evidence="3">Leaf</tissue>
    </source>
</reference>
<dbReference type="FunCoup" id="A0A7J7CSF5">
    <property type="interactions" value="152"/>
</dbReference>
<dbReference type="AlphaFoldDB" id="A0A7J7CSF5"/>
<protein>
    <submittedName>
        <fullName evidence="3">Glycine-rich family protein putative isoform 2</fullName>
    </submittedName>
</protein>
<feature type="domain" description="DUF7731" evidence="2">
    <location>
        <begin position="30"/>
        <end position="130"/>
    </location>
</feature>
<name>A0A7J7CSF5_TRIWF</name>
<sequence>MADASKQPNLSWKADGGENVPQVGTVGDDPDQIVAKALLCFNNRYINSSCEESCRLTASGNINVPYGSTDQYCNGPCLTETYLILNCIDDILANFSFYNNATIQDVRDTIKAGCGYGPERGNFNVTEHIQAEEGTAGKAAAPVLSGICLMIIGHALLL</sequence>
<gene>
    <name evidence="3" type="ORF">HS088_TW14G01193</name>
</gene>
<organism evidence="3 4">
    <name type="scientific">Tripterygium wilfordii</name>
    <name type="common">Thunder God vine</name>
    <dbReference type="NCBI Taxonomy" id="458696"/>
    <lineage>
        <taxon>Eukaryota</taxon>
        <taxon>Viridiplantae</taxon>
        <taxon>Streptophyta</taxon>
        <taxon>Embryophyta</taxon>
        <taxon>Tracheophyta</taxon>
        <taxon>Spermatophyta</taxon>
        <taxon>Magnoliopsida</taxon>
        <taxon>eudicotyledons</taxon>
        <taxon>Gunneridae</taxon>
        <taxon>Pentapetalae</taxon>
        <taxon>rosids</taxon>
        <taxon>fabids</taxon>
        <taxon>Celastrales</taxon>
        <taxon>Celastraceae</taxon>
        <taxon>Tripterygium</taxon>
    </lineage>
</organism>
<evidence type="ECO:0000313" key="3">
    <source>
        <dbReference type="EMBL" id="KAF5737037.1"/>
    </source>
</evidence>
<evidence type="ECO:0000313" key="4">
    <source>
        <dbReference type="Proteomes" id="UP000593562"/>
    </source>
</evidence>
<keyword evidence="4" id="KW-1185">Reference proteome</keyword>
<dbReference type="EMBL" id="JAAARO010000014">
    <property type="protein sequence ID" value="KAF5737037.1"/>
    <property type="molecule type" value="Genomic_DNA"/>
</dbReference>
<dbReference type="InterPro" id="IPR056633">
    <property type="entry name" value="DUF7731"/>
</dbReference>
<dbReference type="PANTHER" id="PTHR34366">
    <property type="entry name" value="OS07G0289901 PROTEIN-RELATED"/>
    <property type="match status" value="1"/>
</dbReference>
<dbReference type="Proteomes" id="UP000593562">
    <property type="component" value="Unassembled WGS sequence"/>
</dbReference>
<evidence type="ECO:0000259" key="2">
    <source>
        <dbReference type="Pfam" id="PF24865"/>
    </source>
</evidence>
<proteinExistence type="predicted"/>
<dbReference type="InParanoid" id="A0A7J7CSF5"/>
<feature type="region of interest" description="Disordered" evidence="1">
    <location>
        <begin position="1"/>
        <end position="27"/>
    </location>
</feature>
<dbReference type="PANTHER" id="PTHR34366:SF2">
    <property type="entry name" value="OS07G0289901 PROTEIN"/>
    <property type="match status" value="1"/>
</dbReference>
<evidence type="ECO:0000256" key="1">
    <source>
        <dbReference type="SAM" id="MobiDB-lite"/>
    </source>
</evidence>
<accession>A0A7J7CSF5</accession>
<dbReference type="Pfam" id="PF24865">
    <property type="entry name" value="DUF7731"/>
    <property type="match status" value="1"/>
</dbReference>
<comment type="caution">
    <text evidence="3">The sequence shown here is derived from an EMBL/GenBank/DDBJ whole genome shotgun (WGS) entry which is preliminary data.</text>
</comment>
<feature type="compositionally biased region" description="Polar residues" evidence="1">
    <location>
        <begin position="1"/>
        <end position="10"/>
    </location>
</feature>